<reference evidence="2 3" key="1">
    <citation type="submission" date="2014-04" db="EMBL/GenBank/DDBJ databases">
        <authorList>
            <consortium name="DOE Joint Genome Institute"/>
            <person name="Kuo A."/>
            <person name="Kohler A."/>
            <person name="Costa M.D."/>
            <person name="Nagy L.G."/>
            <person name="Floudas D."/>
            <person name="Copeland A."/>
            <person name="Barry K.W."/>
            <person name="Cichocki N."/>
            <person name="Veneault-Fourrey C."/>
            <person name="LaButti K."/>
            <person name="Lindquist E.A."/>
            <person name="Lipzen A."/>
            <person name="Lundell T."/>
            <person name="Morin E."/>
            <person name="Murat C."/>
            <person name="Sun H."/>
            <person name="Tunlid A."/>
            <person name="Henrissat B."/>
            <person name="Grigoriev I.V."/>
            <person name="Hibbett D.S."/>
            <person name="Martin F."/>
            <person name="Nordberg H.P."/>
            <person name="Cantor M.N."/>
            <person name="Hua S.X."/>
        </authorList>
    </citation>
    <scope>NUCLEOTIDE SEQUENCE [LARGE SCALE GENOMIC DNA]</scope>
    <source>
        <strain evidence="2 3">441</strain>
    </source>
</reference>
<sequence>MPRSVPGPCGDRQIKRHTGNPQQPSPVTTYGLTHATCFYLRASGNTLAPNGPPQSQLYLFFRF</sequence>
<dbReference type="HOGENOM" id="CLU_2886697_0_0_1"/>
<reference evidence="3" key="2">
    <citation type="submission" date="2015-01" db="EMBL/GenBank/DDBJ databases">
        <title>Evolutionary Origins and Diversification of the Mycorrhizal Mutualists.</title>
        <authorList>
            <consortium name="DOE Joint Genome Institute"/>
            <consortium name="Mycorrhizal Genomics Consortium"/>
            <person name="Kohler A."/>
            <person name="Kuo A."/>
            <person name="Nagy L.G."/>
            <person name="Floudas D."/>
            <person name="Copeland A."/>
            <person name="Barry K.W."/>
            <person name="Cichocki N."/>
            <person name="Veneault-Fourrey C."/>
            <person name="LaButti K."/>
            <person name="Lindquist E.A."/>
            <person name="Lipzen A."/>
            <person name="Lundell T."/>
            <person name="Morin E."/>
            <person name="Murat C."/>
            <person name="Riley R."/>
            <person name="Ohm R."/>
            <person name="Sun H."/>
            <person name="Tunlid A."/>
            <person name="Henrissat B."/>
            <person name="Grigoriev I.V."/>
            <person name="Hibbett D.S."/>
            <person name="Martin F."/>
        </authorList>
    </citation>
    <scope>NUCLEOTIDE SEQUENCE [LARGE SCALE GENOMIC DNA]</scope>
    <source>
        <strain evidence="3">441</strain>
    </source>
</reference>
<dbReference type="AlphaFoldDB" id="A0A0C9Z3Z9"/>
<evidence type="ECO:0000256" key="1">
    <source>
        <dbReference type="SAM" id="MobiDB-lite"/>
    </source>
</evidence>
<evidence type="ECO:0000313" key="2">
    <source>
        <dbReference type="EMBL" id="KIK14753.1"/>
    </source>
</evidence>
<name>A0A0C9Z3Z9_9AGAM</name>
<dbReference type="EMBL" id="KN833924">
    <property type="protein sequence ID" value="KIK14753.1"/>
    <property type="molecule type" value="Genomic_DNA"/>
</dbReference>
<accession>A0A0C9Z3Z9</accession>
<feature type="region of interest" description="Disordered" evidence="1">
    <location>
        <begin position="1"/>
        <end position="27"/>
    </location>
</feature>
<proteinExistence type="predicted"/>
<dbReference type="Proteomes" id="UP000054018">
    <property type="component" value="Unassembled WGS sequence"/>
</dbReference>
<organism evidence="2 3">
    <name type="scientific">Pisolithus microcarpus 441</name>
    <dbReference type="NCBI Taxonomy" id="765257"/>
    <lineage>
        <taxon>Eukaryota</taxon>
        <taxon>Fungi</taxon>
        <taxon>Dikarya</taxon>
        <taxon>Basidiomycota</taxon>
        <taxon>Agaricomycotina</taxon>
        <taxon>Agaricomycetes</taxon>
        <taxon>Agaricomycetidae</taxon>
        <taxon>Boletales</taxon>
        <taxon>Sclerodermatineae</taxon>
        <taxon>Pisolithaceae</taxon>
        <taxon>Pisolithus</taxon>
    </lineage>
</organism>
<protein>
    <submittedName>
        <fullName evidence="2">Uncharacterized protein</fullName>
    </submittedName>
</protein>
<gene>
    <name evidence="2" type="ORF">PISMIDRAFT_687729</name>
</gene>
<keyword evidence="3" id="KW-1185">Reference proteome</keyword>
<evidence type="ECO:0000313" key="3">
    <source>
        <dbReference type="Proteomes" id="UP000054018"/>
    </source>
</evidence>